<feature type="region of interest" description="Disordered" evidence="6">
    <location>
        <begin position="329"/>
        <end position="353"/>
    </location>
</feature>
<keyword evidence="4" id="KW-0804">Transcription</keyword>
<dbReference type="GO" id="GO:0003677">
    <property type="term" value="F:DNA binding"/>
    <property type="evidence" value="ECO:0007669"/>
    <property type="project" value="UniProtKB-KW"/>
</dbReference>
<gene>
    <name evidence="8" type="ORF">SASPL_107343</name>
</gene>
<evidence type="ECO:0000256" key="3">
    <source>
        <dbReference type="ARBA" id="ARBA00023125"/>
    </source>
</evidence>
<evidence type="ECO:0000256" key="1">
    <source>
        <dbReference type="ARBA" id="ARBA00004123"/>
    </source>
</evidence>
<evidence type="ECO:0000256" key="2">
    <source>
        <dbReference type="ARBA" id="ARBA00023015"/>
    </source>
</evidence>
<dbReference type="AlphaFoldDB" id="A0A8X8YC94"/>
<dbReference type="InterPro" id="IPR015300">
    <property type="entry name" value="DNA-bd_pseudobarrel_sf"/>
</dbReference>
<dbReference type="PROSITE" id="PS50863">
    <property type="entry name" value="B3"/>
    <property type="match status" value="2"/>
</dbReference>
<name>A0A8X8YC94_SALSN</name>
<sequence>MFDCRLVMPGGRSWPVRLLNIASGCHFHNGWAEFRLANNIIHDDVLTFTMVDAGIFHVKRYNPRTGCPRLSDLHEEGVYGDSEHSDAPDVETSDDYVPSDTDGGDSSDEEEYVPDPGVLADDGCPTFTVTLDSTNISRSLEIPMAFWRRHIRMISLQDPVYFNVNGDSWFIVLDHSDTKIWVKRGWRRFKIANNIVVGNLTIGKDGTRRIGADKPDTHTPKNCVGILMRPGLVVVSRVVVQHYQGNQTIDKSEIGVLISSYLANQARPKASFDWPHRVGGYSIFRPNGSRASPNTAVVKNDFADSKQHLSNYLIPIVIRPNFRIDSDMASQHHDVSENEGSPEGSNDFYPTRNSKADRSRRIWSVREEEILMATLKELAANGWKSDNGFRSGYLVRAREAIKREFPNTDILPHPHIYSKITTWKRNYGSLKMMLNHSGIGFNSDGTYRIEADDEQWALFCKKDRHAKYMRNKSWPQYEDWKEVFGQDHADGERGIDVAAAAGSIYDQQNKVPVDEAISPHMTFAELFPDEPIPDGILPDMLDDSQSVTEGGVPGSGAGVDVGTVSGDGVREAHAVGAASGSRSGPGQKLTKKVMKKRKVEDKMDGVLTLMGQIHSDTNDRLSEISKRIGYEFDLSNKRAEVFDQLKGLPGLSLKLQFYVSKKLVKEPELLDLFRGLPETARAAFVFDLLETDNMLQG</sequence>
<reference evidence="8" key="2">
    <citation type="submission" date="2020-08" db="EMBL/GenBank/DDBJ databases">
        <title>Plant Genome Project.</title>
        <authorList>
            <person name="Zhang R.-G."/>
        </authorList>
    </citation>
    <scope>NUCLEOTIDE SEQUENCE</scope>
    <source>
        <strain evidence="8">Huo1</strain>
        <tissue evidence="8">Leaf</tissue>
    </source>
</reference>
<evidence type="ECO:0000256" key="4">
    <source>
        <dbReference type="ARBA" id="ARBA00023163"/>
    </source>
</evidence>
<comment type="subcellular location">
    <subcellularLocation>
        <location evidence="1">Nucleus</location>
    </subcellularLocation>
</comment>
<feature type="compositionally biased region" description="Basic and acidic residues" evidence="6">
    <location>
        <begin position="78"/>
        <end position="87"/>
    </location>
</feature>
<feature type="domain" description="TF-B3" evidence="7">
    <location>
        <begin position="125"/>
        <end position="216"/>
    </location>
</feature>
<evidence type="ECO:0000256" key="5">
    <source>
        <dbReference type="ARBA" id="ARBA00023242"/>
    </source>
</evidence>
<feature type="compositionally biased region" description="Acidic residues" evidence="6">
    <location>
        <begin position="102"/>
        <end position="113"/>
    </location>
</feature>
<reference evidence="8" key="1">
    <citation type="submission" date="2018-01" db="EMBL/GenBank/DDBJ databases">
        <authorList>
            <person name="Mao J.F."/>
        </authorList>
    </citation>
    <scope>NUCLEOTIDE SEQUENCE</scope>
    <source>
        <strain evidence="8">Huo1</strain>
        <tissue evidence="8">Leaf</tissue>
    </source>
</reference>
<dbReference type="InterPro" id="IPR003340">
    <property type="entry name" value="B3_DNA-bd"/>
</dbReference>
<keyword evidence="9" id="KW-1185">Reference proteome</keyword>
<keyword evidence="2" id="KW-0805">Transcription regulation</keyword>
<evidence type="ECO:0000313" key="9">
    <source>
        <dbReference type="Proteomes" id="UP000298416"/>
    </source>
</evidence>
<dbReference type="SMART" id="SM01019">
    <property type="entry name" value="B3"/>
    <property type="match status" value="1"/>
</dbReference>
<dbReference type="EMBL" id="PNBA02000003">
    <property type="protein sequence ID" value="KAG6429295.1"/>
    <property type="molecule type" value="Genomic_DNA"/>
</dbReference>
<keyword evidence="3" id="KW-0238">DNA-binding</keyword>
<feature type="domain" description="TF-B3" evidence="7">
    <location>
        <begin position="1"/>
        <end position="64"/>
    </location>
</feature>
<keyword evidence="5" id="KW-0539">Nucleus</keyword>
<evidence type="ECO:0000259" key="7">
    <source>
        <dbReference type="PROSITE" id="PS50863"/>
    </source>
</evidence>
<dbReference type="InterPro" id="IPR024752">
    <property type="entry name" value="Myb/SANT-like_dom"/>
</dbReference>
<dbReference type="CDD" id="cd10017">
    <property type="entry name" value="B3_DNA"/>
    <property type="match status" value="2"/>
</dbReference>
<proteinExistence type="predicted"/>
<dbReference type="SUPFAM" id="SSF101936">
    <property type="entry name" value="DNA-binding pseudobarrel domain"/>
    <property type="match status" value="2"/>
</dbReference>
<dbReference type="PANTHER" id="PTHR46250:SF15">
    <property type="entry name" value="OS01G0523800 PROTEIN"/>
    <property type="match status" value="1"/>
</dbReference>
<dbReference type="Proteomes" id="UP000298416">
    <property type="component" value="Unassembled WGS sequence"/>
</dbReference>
<organism evidence="8">
    <name type="scientific">Salvia splendens</name>
    <name type="common">Scarlet sage</name>
    <dbReference type="NCBI Taxonomy" id="180675"/>
    <lineage>
        <taxon>Eukaryota</taxon>
        <taxon>Viridiplantae</taxon>
        <taxon>Streptophyta</taxon>
        <taxon>Embryophyta</taxon>
        <taxon>Tracheophyta</taxon>
        <taxon>Spermatophyta</taxon>
        <taxon>Magnoliopsida</taxon>
        <taxon>eudicotyledons</taxon>
        <taxon>Gunneridae</taxon>
        <taxon>Pentapetalae</taxon>
        <taxon>asterids</taxon>
        <taxon>lamiids</taxon>
        <taxon>Lamiales</taxon>
        <taxon>Lamiaceae</taxon>
        <taxon>Nepetoideae</taxon>
        <taxon>Mentheae</taxon>
        <taxon>Salviinae</taxon>
        <taxon>Salvia</taxon>
        <taxon>Salvia subgen. Calosphace</taxon>
        <taxon>core Calosphace</taxon>
    </lineage>
</organism>
<feature type="region of interest" description="Disordered" evidence="6">
    <location>
        <begin position="78"/>
        <end position="120"/>
    </location>
</feature>
<dbReference type="PANTHER" id="PTHR46250">
    <property type="entry name" value="MYB/SANT-LIKE DNA-BINDING DOMAIN PROTEIN-RELATED"/>
    <property type="match status" value="1"/>
</dbReference>
<dbReference type="GO" id="GO:0005634">
    <property type="term" value="C:nucleus"/>
    <property type="evidence" value="ECO:0007669"/>
    <property type="project" value="UniProtKB-SubCell"/>
</dbReference>
<comment type="caution">
    <text evidence="8">The sequence shown here is derived from an EMBL/GenBank/DDBJ whole genome shotgun (WGS) entry which is preliminary data.</text>
</comment>
<evidence type="ECO:0000256" key="6">
    <source>
        <dbReference type="SAM" id="MobiDB-lite"/>
    </source>
</evidence>
<protein>
    <recommendedName>
        <fullName evidence="7">TF-B3 domain-containing protein</fullName>
    </recommendedName>
</protein>
<dbReference type="Gene3D" id="2.40.330.10">
    <property type="entry name" value="DNA-binding pseudobarrel domain"/>
    <property type="match status" value="2"/>
</dbReference>
<evidence type="ECO:0000313" key="8">
    <source>
        <dbReference type="EMBL" id="KAG6429295.1"/>
    </source>
</evidence>
<dbReference type="Pfam" id="PF12776">
    <property type="entry name" value="Myb_DNA-bind_3"/>
    <property type="match status" value="1"/>
</dbReference>
<accession>A0A8X8YC94</accession>